<evidence type="ECO:0000313" key="2">
    <source>
        <dbReference type="EMBL" id="GIQ80471.1"/>
    </source>
</evidence>
<reference evidence="2 4" key="2">
    <citation type="journal article" date="2018" name="PLoS ONE">
        <title>The draft genome of Kipferlia bialata reveals reductive genome evolution in fornicate parasites.</title>
        <authorList>
            <person name="Tanifuji G."/>
            <person name="Takabayashi S."/>
            <person name="Kume K."/>
            <person name="Takagi M."/>
            <person name="Nakayama T."/>
            <person name="Kamikawa R."/>
            <person name="Inagaki Y."/>
            <person name="Hashimoto T."/>
        </authorList>
    </citation>
    <scope>NUCLEOTIDE SEQUENCE [LARGE SCALE GENOMIC DNA]</scope>
    <source>
        <strain evidence="2">NY0173</strain>
    </source>
</reference>
<evidence type="ECO:0000313" key="4">
    <source>
        <dbReference type="Proteomes" id="UP000265618"/>
    </source>
</evidence>
<feature type="domain" description="Histone deacetylase" evidence="1">
    <location>
        <begin position="5"/>
        <end position="106"/>
    </location>
</feature>
<dbReference type="InterPro" id="IPR037138">
    <property type="entry name" value="His_deacetylse_dom_sf"/>
</dbReference>
<dbReference type="Gene3D" id="3.40.800.20">
    <property type="entry name" value="Histone deacetylase domain"/>
    <property type="match status" value="1"/>
</dbReference>
<name>A0A9K3GFT2_9EUKA</name>
<comment type="caution">
    <text evidence="2">The sequence shown here is derived from an EMBL/GenBank/DDBJ whole genome shotgun (WGS) entry which is preliminary data.</text>
</comment>
<dbReference type="EMBL" id="BDIP01000176">
    <property type="protein sequence ID" value="GIQ80471.1"/>
    <property type="molecule type" value="Genomic_DNA"/>
</dbReference>
<dbReference type="Proteomes" id="UP000265618">
    <property type="component" value="Unassembled WGS sequence"/>
</dbReference>
<organism evidence="2 4">
    <name type="scientific">Kipferlia bialata</name>
    <dbReference type="NCBI Taxonomy" id="797122"/>
    <lineage>
        <taxon>Eukaryota</taxon>
        <taxon>Metamonada</taxon>
        <taxon>Carpediemonas-like organisms</taxon>
        <taxon>Kipferlia</taxon>
    </lineage>
</organism>
<evidence type="ECO:0000259" key="1">
    <source>
        <dbReference type="Pfam" id="PF00850"/>
    </source>
</evidence>
<dbReference type="OrthoDB" id="1918432at2759"/>
<reference evidence="2" key="1">
    <citation type="submission" date="2016-10" db="EMBL/GenBank/DDBJ databases">
        <authorList>
            <person name="Tanifuji G."/>
            <person name="Kume K."/>
            <person name="Nakayama T."/>
            <person name="Takabayashi S."/>
            <person name="Hashimoto T."/>
        </authorList>
    </citation>
    <scope>NUCLEOTIDE SEQUENCE</scope>
    <source>
        <strain evidence="2">NY0173</strain>
    </source>
</reference>
<evidence type="ECO:0000313" key="3">
    <source>
        <dbReference type="EMBL" id="GIQ80683.1"/>
    </source>
</evidence>
<gene>
    <name evidence="2" type="ORF">KIPB_001273</name>
    <name evidence="3" type="ORF">KIPB_001517</name>
</gene>
<dbReference type="EMBL" id="BDIP01000219">
    <property type="protein sequence ID" value="GIQ80683.1"/>
    <property type="molecule type" value="Genomic_DNA"/>
</dbReference>
<dbReference type="InterPro" id="IPR023801">
    <property type="entry name" value="His_deacetylse_dom"/>
</dbReference>
<dbReference type="InterPro" id="IPR023696">
    <property type="entry name" value="Ureohydrolase_dom_sf"/>
</dbReference>
<protein>
    <submittedName>
        <fullName evidence="2">Histone deacetylase superfamily protein</fullName>
    </submittedName>
</protein>
<dbReference type="Pfam" id="PF00850">
    <property type="entry name" value="Hist_deacetyl"/>
    <property type="match status" value="1"/>
</dbReference>
<keyword evidence="4" id="KW-1185">Reference proteome</keyword>
<dbReference type="PANTHER" id="PTHR48252:SF77">
    <property type="entry name" value="HISTONE DEACETYLASE DOMAIN-CONTAINING PROTEIN"/>
    <property type="match status" value="1"/>
</dbReference>
<dbReference type="SUPFAM" id="SSF52768">
    <property type="entry name" value="Arginase/deacetylase"/>
    <property type="match status" value="1"/>
</dbReference>
<sequence>MPFSDCGYGYSVNVDVDDGVDDETYGRMFKPILQSCIDHYRPSAIVMQCGADSLANDRLGSFNLTLNGHGDCVQTVASYGLPTLFLGGGGYTPRNVSKCWTYETALLAGTQLSEEIPYNGFYEFFGPDYTLSVLPSNCQNMNTDRQIEDKVRMVTERLRSLPNAPGVAHGRTNLDAAPIAGKDMFSDSAVAEKRDEEADVAMD</sequence>
<proteinExistence type="predicted"/>
<accession>A0A9K3GFT2</accession>
<dbReference type="PANTHER" id="PTHR48252">
    <property type="entry name" value="HISTONE DEACETYLASE 2-RELATED"/>
    <property type="match status" value="1"/>
</dbReference>
<dbReference type="AlphaFoldDB" id="A0A9K3GFT2"/>